<evidence type="ECO:0000313" key="6">
    <source>
        <dbReference type="Proteomes" id="UP000269883"/>
    </source>
</evidence>
<evidence type="ECO:0000256" key="3">
    <source>
        <dbReference type="ARBA" id="ARBA00023239"/>
    </source>
</evidence>
<dbReference type="PANTHER" id="PTHR37167">
    <property type="entry name" value="1,4-DIHYDROXY-6-NAPHTOATE SYNTHASE"/>
    <property type="match status" value="1"/>
</dbReference>
<dbReference type="PANTHER" id="PTHR37167:SF1">
    <property type="entry name" value="1,4-DIHYDROXY-6-NAPHTOATE SYNTHASE"/>
    <property type="match status" value="1"/>
</dbReference>
<comment type="function">
    <text evidence="4">Catalyzes the conversion of cyclic dehypoxanthine futalosine (cyclic DHFL) into 1,4-dihydroxy-6-naphthoate, a step in the biosynthesis of menaquinone (MK, vitamin K2).</text>
</comment>
<dbReference type="EMBL" id="AP017378">
    <property type="protein sequence ID" value="BBD09683.1"/>
    <property type="molecule type" value="Genomic_DNA"/>
</dbReference>
<name>A0A2Z6B2J8_9BACT</name>
<evidence type="ECO:0000256" key="2">
    <source>
        <dbReference type="ARBA" id="ARBA00022428"/>
    </source>
</evidence>
<dbReference type="Gene3D" id="3.40.190.10">
    <property type="entry name" value="Periplasmic binding protein-like II"/>
    <property type="match status" value="2"/>
</dbReference>
<reference evidence="5 6" key="1">
    <citation type="journal article" date="2018" name="Sci. Adv.">
        <title>Multi-heme cytochromes provide a pathway for survival in energy-limited environments.</title>
        <authorList>
            <person name="Deng X."/>
            <person name="Dohmae N."/>
            <person name="Nealson K.H."/>
            <person name="Hashimoto K."/>
            <person name="Okamoto A."/>
        </authorList>
    </citation>
    <scope>NUCLEOTIDE SEQUENCE [LARGE SCALE GENOMIC DNA]</scope>
    <source>
        <strain evidence="5 6">IS5</strain>
    </source>
</reference>
<feature type="active site" description="Proton acceptor" evidence="4">
    <location>
        <position position="148"/>
    </location>
</feature>
<accession>A0A2Z6B2J8</accession>
<evidence type="ECO:0000256" key="1">
    <source>
        <dbReference type="ARBA" id="ARBA00004863"/>
    </source>
</evidence>
<evidence type="ECO:0000256" key="4">
    <source>
        <dbReference type="HAMAP-Rule" id="MF_00996"/>
    </source>
</evidence>
<comment type="catalytic activity">
    <reaction evidence="4">
        <text>cyclic dehypoxanthinylfutalosinate = 1,4-dihydroxy-6-naphthoate + dihydroxyacetone</text>
        <dbReference type="Rhea" id="RHEA:33087"/>
        <dbReference type="ChEBI" id="CHEBI:16016"/>
        <dbReference type="ChEBI" id="CHEBI:64254"/>
        <dbReference type="ChEBI" id="CHEBI:64270"/>
        <dbReference type="EC" id="4.1.99.29"/>
    </reaction>
</comment>
<keyword evidence="6" id="KW-1185">Reference proteome</keyword>
<organism evidence="5 6">
    <name type="scientific">Desulfovibrio ferrophilus</name>
    <dbReference type="NCBI Taxonomy" id="241368"/>
    <lineage>
        <taxon>Bacteria</taxon>
        <taxon>Pseudomonadati</taxon>
        <taxon>Thermodesulfobacteriota</taxon>
        <taxon>Desulfovibrionia</taxon>
        <taxon>Desulfovibrionales</taxon>
        <taxon>Desulfovibrionaceae</taxon>
        <taxon>Desulfovibrio</taxon>
    </lineage>
</organism>
<dbReference type="HAMAP" id="MF_00996">
    <property type="entry name" value="MqnD"/>
    <property type="match status" value="1"/>
</dbReference>
<sequence length="264" mass="28492">MNAPLTVAISPCPNDTFIFGAWILGLTPDRTGRPARFAWADVEELNRAAERQRFDVIKMSAATALELEEHYEILPTGSAFGAGVGPKLVVRPDGPQRPATIAVPGLKTTAFAVLRAALGHDFSPVPMLFSNIVDAVANGKVDAGLLIHETALVYDRYGLELRLDLGAWWAEQGAGTPMPLGVIAVRRSLPESLRQGVAQTLRASLELARKDSAPIWPLIRALAQELDNATLNAHIKAYVTDMSLDMGPMGVLALDRLRTITQNP</sequence>
<feature type="binding site" evidence="4">
    <location>
        <begin position="109"/>
        <end position="110"/>
    </location>
    <ligand>
        <name>substrate</name>
    </ligand>
</feature>
<evidence type="ECO:0000313" key="5">
    <source>
        <dbReference type="EMBL" id="BBD09683.1"/>
    </source>
</evidence>
<dbReference type="RefSeq" id="WP_126380710.1">
    <property type="nucleotide sequence ID" value="NZ_AP017378.1"/>
</dbReference>
<comment type="caution">
    <text evidence="4">Lacks conserved residue(s) required for the propagation of feature annotation.</text>
</comment>
<dbReference type="Pfam" id="PF02621">
    <property type="entry name" value="VitK2_biosynth"/>
    <property type="match status" value="1"/>
</dbReference>
<keyword evidence="3 4" id="KW-0456">Lyase</keyword>
<dbReference type="OrthoDB" id="9809439at2"/>
<dbReference type="KEGG" id="dfl:DFE_2957"/>
<dbReference type="AlphaFoldDB" id="A0A2Z6B2J8"/>
<dbReference type="GO" id="GO:0009234">
    <property type="term" value="P:menaquinone biosynthetic process"/>
    <property type="evidence" value="ECO:0007669"/>
    <property type="project" value="UniProtKB-UniRule"/>
</dbReference>
<dbReference type="SUPFAM" id="SSF53850">
    <property type="entry name" value="Periplasmic binding protein-like II"/>
    <property type="match status" value="1"/>
</dbReference>
<comment type="pathway">
    <text evidence="1 4">Quinol/quinone metabolism; menaquinone biosynthesis.</text>
</comment>
<dbReference type="Proteomes" id="UP000269883">
    <property type="component" value="Chromosome"/>
</dbReference>
<comment type="similarity">
    <text evidence="4">Belongs to the MqnA/MqnD family. MqnD subfamily.</text>
</comment>
<dbReference type="EC" id="4.1.99.29" evidence="4"/>
<dbReference type="UniPathway" id="UPA00079"/>
<dbReference type="InterPro" id="IPR030869">
    <property type="entry name" value="MqnD"/>
</dbReference>
<protein>
    <recommendedName>
        <fullName evidence="4">1,4-dihydroxy-6-naphtoate synthase</fullName>
        <ecNumber evidence="4">4.1.99.29</ecNumber>
    </recommendedName>
    <alternativeName>
        <fullName evidence="4">Menaquinone biosynthetic enzyme MqnD</fullName>
    </alternativeName>
</protein>
<keyword evidence="2 4" id="KW-0474">Menaquinone biosynthesis</keyword>
<proteinExistence type="inferred from homology"/>
<dbReference type="CDD" id="cd13635">
    <property type="entry name" value="PBP2_Ttha1568_Mqnd"/>
    <property type="match status" value="1"/>
</dbReference>
<dbReference type="InterPro" id="IPR003773">
    <property type="entry name" value="Menaquinone_biosynth"/>
</dbReference>
<dbReference type="GO" id="GO:0016830">
    <property type="term" value="F:carbon-carbon lyase activity"/>
    <property type="evidence" value="ECO:0007669"/>
    <property type="project" value="UniProtKB-UniRule"/>
</dbReference>
<gene>
    <name evidence="4" type="primary">mqnD</name>
    <name evidence="5" type="ORF">DFE_2957</name>
</gene>